<dbReference type="OMA" id="HIMERYN"/>
<keyword evidence="1" id="KW-0175">Coiled coil</keyword>
<feature type="compositionally biased region" description="Low complexity" evidence="2">
    <location>
        <begin position="462"/>
        <end position="471"/>
    </location>
</feature>
<dbReference type="OrthoDB" id="10391546at2759"/>
<feature type="coiled-coil region" evidence="1">
    <location>
        <begin position="371"/>
        <end position="398"/>
    </location>
</feature>
<dbReference type="EMBL" id="OUUW01000003">
    <property type="protein sequence ID" value="SPP78356.1"/>
    <property type="molecule type" value="Genomic_DNA"/>
</dbReference>
<accession>A0A3B0JYB3</accession>
<evidence type="ECO:0000256" key="2">
    <source>
        <dbReference type="SAM" id="MobiDB-lite"/>
    </source>
</evidence>
<reference evidence="4" key="1">
    <citation type="submission" date="2018-01" db="EMBL/GenBank/DDBJ databases">
        <authorList>
            <person name="Alioto T."/>
            <person name="Alioto T."/>
        </authorList>
    </citation>
    <scope>NUCLEOTIDE SEQUENCE [LARGE SCALE GENOMIC DNA]</scope>
</reference>
<sequence length="518" mass="59346">MSNVLPPNGEGDHEEPSPWLAIMDTGAIEDNFTDHYGAEDVRDELRQIMARHNEGAENADGLPLAPAENHSLSDTGSLLTLNPSPASTNIAQQYVRQDRDNGEDGRHLRSNLRLDSSRSHYLRNIDSIPYLLERRPLAAHLRGLIKAPDARPRASASASARRVAKRSSRHLGLMGKLNKVRLLGELVEVVESVQGEEEFCEQLQHRLMDFRRTGFRDMEPLMFGSKDQADLVGQPLERFRFAEAIAYLDQNMRLDRDLYQLAEESLKRFKSQRAVMYTRATEAQNKFYDLLDQLVEGEHCSNMNVLVRSELHELSGARKCLRRVVNQMIMHPLTERTYSETMRLIKCLVAKLCVLMPFHIPCTIHWGLIRNEEVTQLANSLSDELACLQLELLRQREQLSLARRMEQERTSGHLLELHVGNAKASDEEMSERSDRQTLIEMQAARPQQFSDSGYGTDRDSDSSSTTDQWRSSDQRSVQQSADETATRRQNFAEAMRRYKEVHRRRMDELSDNQQTCSI</sequence>
<feature type="compositionally biased region" description="Polar residues" evidence="2">
    <location>
        <begin position="475"/>
        <end position="489"/>
    </location>
</feature>
<gene>
    <name evidence="3" type="ORF">DGUA_6G010990</name>
</gene>
<feature type="compositionally biased region" description="Basic and acidic residues" evidence="2">
    <location>
        <begin position="424"/>
        <end position="437"/>
    </location>
</feature>
<organism evidence="3 4">
    <name type="scientific">Drosophila guanche</name>
    <name type="common">Fruit fly</name>
    <dbReference type="NCBI Taxonomy" id="7266"/>
    <lineage>
        <taxon>Eukaryota</taxon>
        <taxon>Metazoa</taxon>
        <taxon>Ecdysozoa</taxon>
        <taxon>Arthropoda</taxon>
        <taxon>Hexapoda</taxon>
        <taxon>Insecta</taxon>
        <taxon>Pterygota</taxon>
        <taxon>Neoptera</taxon>
        <taxon>Endopterygota</taxon>
        <taxon>Diptera</taxon>
        <taxon>Brachycera</taxon>
        <taxon>Muscomorpha</taxon>
        <taxon>Ephydroidea</taxon>
        <taxon>Drosophilidae</taxon>
        <taxon>Drosophila</taxon>
        <taxon>Sophophora</taxon>
    </lineage>
</organism>
<dbReference type="AlphaFoldDB" id="A0A3B0JYB3"/>
<evidence type="ECO:0000313" key="4">
    <source>
        <dbReference type="Proteomes" id="UP000268350"/>
    </source>
</evidence>
<feature type="region of interest" description="Disordered" evidence="2">
    <location>
        <begin position="412"/>
        <end position="518"/>
    </location>
</feature>
<evidence type="ECO:0000313" key="3">
    <source>
        <dbReference type="EMBL" id="SPP78356.1"/>
    </source>
</evidence>
<name>A0A3B0JYB3_DROGU</name>
<proteinExistence type="predicted"/>
<evidence type="ECO:0000256" key="1">
    <source>
        <dbReference type="SAM" id="Coils"/>
    </source>
</evidence>
<dbReference type="Proteomes" id="UP000268350">
    <property type="component" value="Unassembled WGS sequence"/>
</dbReference>
<protein>
    <submittedName>
        <fullName evidence="3">Uncharacterized protein</fullName>
    </submittedName>
</protein>
<keyword evidence="4" id="KW-1185">Reference proteome</keyword>